<keyword evidence="1" id="KW-0941">Suppressor of RNA silencing</keyword>
<keyword evidence="4" id="KW-0899">Viral immunoevasion</keyword>
<dbReference type="Pfam" id="PF04662">
    <property type="entry name" value="Luteo_PO"/>
    <property type="match status" value="1"/>
</dbReference>
<keyword evidence="2" id="KW-0945">Host-virus interaction</keyword>
<sequence>MLDTGYFQAYISNTGSCVCGFSNLPRHSGLFYATLSHLCVYFSSALVTSCEDELILRSFVFLLCFLLRGPGDIGVRSSSAQLGFVKGRKFYVARLAARLGIYIPLPSLPRREMLIQLCSVELRRGANLSTPYLQRSHSRSVGARIERRRDVVLGGLPEFSRFLGAYCRFLEQRFRDRFSAPMLASDIRLVLSAASTYCYHRAFHNEQLYSRVSRRFAVCLYSPLGKDGTLDLWAIAHLPRIHLPDFCGEVDLSETFLGKIFQELCRREML</sequence>
<evidence type="ECO:0000313" key="5">
    <source>
        <dbReference type="EMBL" id="ALR87183.1"/>
    </source>
</evidence>
<dbReference type="EMBL" id="KT963000">
    <property type="protein sequence ID" value="ALR87183.1"/>
    <property type="molecule type" value="Genomic_RNA"/>
</dbReference>
<dbReference type="GO" id="GO:0052170">
    <property type="term" value="P:symbiont-mediated suppression of host innate immune response"/>
    <property type="evidence" value="ECO:0007669"/>
    <property type="project" value="UniProtKB-KW"/>
</dbReference>
<evidence type="ECO:0000256" key="3">
    <source>
        <dbReference type="ARBA" id="ARBA00022632"/>
    </source>
</evidence>
<proteinExistence type="predicted"/>
<evidence type="ECO:0000256" key="4">
    <source>
        <dbReference type="ARBA" id="ARBA00023280"/>
    </source>
</evidence>
<protein>
    <submittedName>
        <fullName evidence="5">P0 protein</fullName>
    </submittedName>
</protein>
<reference evidence="5" key="1">
    <citation type="journal article" date="2016" name="Genome Announc.">
        <title>Two Complete Genome Sequences of Phasey Bean Mild Yellows Virus, a Novel Member of the Luteoviridae from Australia.</title>
        <authorList>
            <person name="Sharman M."/>
            <person name="Kehoe M."/>
            <person name="Coutts B."/>
            <person name="van Leur J."/>
            <person name="Filardo F."/>
            <person name="Thomas J."/>
        </authorList>
    </citation>
    <scope>NUCLEOTIDE SEQUENCE</scope>
    <source>
        <strain evidence="5">ESPCL15</strain>
    </source>
</reference>
<evidence type="ECO:0000256" key="2">
    <source>
        <dbReference type="ARBA" id="ARBA00022581"/>
    </source>
</evidence>
<evidence type="ECO:0000256" key="1">
    <source>
        <dbReference type="ARBA" id="ARBA00022463"/>
    </source>
</evidence>
<dbReference type="InterPro" id="IPR006755">
    <property type="entry name" value="Virus_P0"/>
</dbReference>
<dbReference type="GO" id="GO:0016032">
    <property type="term" value="P:viral process"/>
    <property type="evidence" value="ECO:0007669"/>
    <property type="project" value="InterPro"/>
</dbReference>
<accession>A0A0S3JNW7</accession>
<name>A0A0S3JNW7_9VIRU</name>
<organism evidence="5">
    <name type="scientific">Phasey bean mild yellows virus</name>
    <dbReference type="NCBI Taxonomy" id="1756832"/>
    <lineage>
        <taxon>Viruses</taxon>
        <taxon>Riboviria</taxon>
        <taxon>Orthornavirae</taxon>
        <taxon>Pisuviricota</taxon>
        <taxon>Pisoniviricetes</taxon>
        <taxon>Sobelivirales</taxon>
        <taxon>Solemoviridae</taxon>
        <taxon>Polerovirus</taxon>
        <taxon>Polerovirus PBMYV</taxon>
    </lineage>
</organism>
<keyword evidence="3" id="KW-1090">Inhibition of host innate immune response by virus</keyword>